<evidence type="ECO:0000256" key="1">
    <source>
        <dbReference type="SAM" id="MobiDB-lite"/>
    </source>
</evidence>
<name>A0A9P3UQF5_LYOSH</name>
<dbReference type="EMBL" id="BRPK01000015">
    <property type="protein sequence ID" value="GLB43869.1"/>
    <property type="molecule type" value="Genomic_DNA"/>
</dbReference>
<comment type="caution">
    <text evidence="2">The sequence shown here is derived from an EMBL/GenBank/DDBJ whole genome shotgun (WGS) entry which is preliminary data.</text>
</comment>
<dbReference type="AlphaFoldDB" id="A0A9P3UQF5"/>
<protein>
    <submittedName>
        <fullName evidence="2">Uncharacterized protein</fullName>
    </submittedName>
</protein>
<reference evidence="2" key="1">
    <citation type="submission" date="2022-07" db="EMBL/GenBank/DDBJ databases">
        <title>The genome of Lyophyllum shimeji provides insight into the initial evolution of ectomycorrhizal fungal genome.</title>
        <authorList>
            <person name="Kobayashi Y."/>
            <person name="Shibata T."/>
            <person name="Hirakawa H."/>
            <person name="Shigenobu S."/>
            <person name="Nishiyama T."/>
            <person name="Yamada A."/>
            <person name="Hasebe M."/>
            <person name="Kawaguchi M."/>
        </authorList>
    </citation>
    <scope>NUCLEOTIDE SEQUENCE</scope>
    <source>
        <strain evidence="2">AT787</strain>
    </source>
</reference>
<sequence length="87" mass="9755">MARSGASGKKRLLERTKGSAGTEFEKRLRELAVEADPQGKYACTTVTRTFHVRDACTGKGTRNYRRKVIRDLNLNWKKLVATSTSPI</sequence>
<gene>
    <name evidence="2" type="ORF">LshimejAT787_1500530</name>
</gene>
<organism evidence="2 3">
    <name type="scientific">Lyophyllum shimeji</name>
    <name type="common">Hon-shimeji</name>
    <name type="synonym">Tricholoma shimeji</name>
    <dbReference type="NCBI Taxonomy" id="47721"/>
    <lineage>
        <taxon>Eukaryota</taxon>
        <taxon>Fungi</taxon>
        <taxon>Dikarya</taxon>
        <taxon>Basidiomycota</taxon>
        <taxon>Agaricomycotina</taxon>
        <taxon>Agaricomycetes</taxon>
        <taxon>Agaricomycetidae</taxon>
        <taxon>Agaricales</taxon>
        <taxon>Tricholomatineae</taxon>
        <taxon>Lyophyllaceae</taxon>
        <taxon>Lyophyllum</taxon>
    </lineage>
</organism>
<feature type="compositionally biased region" description="Basic and acidic residues" evidence="1">
    <location>
        <begin position="11"/>
        <end position="21"/>
    </location>
</feature>
<proteinExistence type="predicted"/>
<dbReference type="Proteomes" id="UP001063166">
    <property type="component" value="Unassembled WGS sequence"/>
</dbReference>
<evidence type="ECO:0000313" key="2">
    <source>
        <dbReference type="EMBL" id="GLB43869.1"/>
    </source>
</evidence>
<accession>A0A9P3UQF5</accession>
<evidence type="ECO:0000313" key="3">
    <source>
        <dbReference type="Proteomes" id="UP001063166"/>
    </source>
</evidence>
<feature type="region of interest" description="Disordered" evidence="1">
    <location>
        <begin position="1"/>
        <end position="21"/>
    </location>
</feature>
<keyword evidence="3" id="KW-1185">Reference proteome</keyword>